<evidence type="ECO:0008006" key="3">
    <source>
        <dbReference type="Google" id="ProtNLM"/>
    </source>
</evidence>
<sequence>MSKPAPCGLSTLFLTSFVICLLLLFHTDAFCFLFTYISPLPRIYLLSYRLHFTSLLLSLQFTKSSVNIIAYGDFCLTSTCQPVHYQDIYFIYFFATPYVHMQDHSSSPRFPLSAFSGLVVL</sequence>
<dbReference type="Proteomes" id="UP001469553">
    <property type="component" value="Unassembled WGS sequence"/>
</dbReference>
<evidence type="ECO:0000313" key="2">
    <source>
        <dbReference type="Proteomes" id="UP001469553"/>
    </source>
</evidence>
<reference evidence="1 2" key="1">
    <citation type="submission" date="2021-06" db="EMBL/GenBank/DDBJ databases">
        <authorList>
            <person name="Palmer J.M."/>
        </authorList>
    </citation>
    <scope>NUCLEOTIDE SEQUENCE [LARGE SCALE GENOMIC DNA]</scope>
    <source>
        <strain evidence="1 2">AS_MEX2019</strain>
        <tissue evidence="1">Muscle</tissue>
    </source>
</reference>
<keyword evidence="2" id="KW-1185">Reference proteome</keyword>
<comment type="caution">
    <text evidence="1">The sequence shown here is derived from an EMBL/GenBank/DDBJ whole genome shotgun (WGS) entry which is preliminary data.</text>
</comment>
<name>A0ABV0XWI2_9TELE</name>
<dbReference type="EMBL" id="JAHRIP010014853">
    <property type="protein sequence ID" value="MEQ2285821.1"/>
    <property type="molecule type" value="Genomic_DNA"/>
</dbReference>
<accession>A0ABV0XWI2</accession>
<protein>
    <recommendedName>
        <fullName evidence="3">Secreted protein</fullName>
    </recommendedName>
</protein>
<organism evidence="1 2">
    <name type="scientific">Ameca splendens</name>
    <dbReference type="NCBI Taxonomy" id="208324"/>
    <lineage>
        <taxon>Eukaryota</taxon>
        <taxon>Metazoa</taxon>
        <taxon>Chordata</taxon>
        <taxon>Craniata</taxon>
        <taxon>Vertebrata</taxon>
        <taxon>Euteleostomi</taxon>
        <taxon>Actinopterygii</taxon>
        <taxon>Neopterygii</taxon>
        <taxon>Teleostei</taxon>
        <taxon>Neoteleostei</taxon>
        <taxon>Acanthomorphata</taxon>
        <taxon>Ovalentaria</taxon>
        <taxon>Atherinomorphae</taxon>
        <taxon>Cyprinodontiformes</taxon>
        <taxon>Goodeidae</taxon>
        <taxon>Ameca</taxon>
    </lineage>
</organism>
<evidence type="ECO:0000313" key="1">
    <source>
        <dbReference type="EMBL" id="MEQ2285821.1"/>
    </source>
</evidence>
<proteinExistence type="predicted"/>
<gene>
    <name evidence="1" type="ORF">AMECASPLE_035810</name>
</gene>